<dbReference type="Proteomes" id="UP000593906">
    <property type="component" value="Chromosome 5"/>
</dbReference>
<dbReference type="PANTHER" id="PTHR43272">
    <property type="entry name" value="LONG-CHAIN-FATTY-ACID--COA LIGASE"/>
    <property type="match status" value="1"/>
</dbReference>
<evidence type="ECO:0000259" key="3">
    <source>
        <dbReference type="Pfam" id="PF00501"/>
    </source>
</evidence>
<dbReference type="AlphaFoldDB" id="A0A7S7RGF0"/>
<gene>
    <name evidence="4" type="ORF">CPATCC_002446</name>
</gene>
<dbReference type="VEuPathDB" id="CryptoDB:CPATCC_0025950"/>
<name>A0A7S7RGF0_CRYPV</name>
<dbReference type="GO" id="GO:0005783">
    <property type="term" value="C:endoplasmic reticulum"/>
    <property type="evidence" value="ECO:0007669"/>
    <property type="project" value="TreeGrafter"/>
</dbReference>
<dbReference type="Pfam" id="PF00501">
    <property type="entry name" value="AMP-binding"/>
    <property type="match status" value="1"/>
</dbReference>
<dbReference type="InterPro" id="IPR020845">
    <property type="entry name" value="AMP-binding_CS"/>
</dbReference>
<dbReference type="GO" id="GO:0016020">
    <property type="term" value="C:membrane"/>
    <property type="evidence" value="ECO:0007669"/>
    <property type="project" value="TreeGrafter"/>
</dbReference>
<organism evidence="4 5">
    <name type="scientific">Cryptosporidium parvum</name>
    <dbReference type="NCBI Taxonomy" id="5807"/>
    <lineage>
        <taxon>Eukaryota</taxon>
        <taxon>Sar</taxon>
        <taxon>Alveolata</taxon>
        <taxon>Apicomplexa</taxon>
        <taxon>Conoidasida</taxon>
        <taxon>Coccidia</taxon>
        <taxon>Eucoccidiorida</taxon>
        <taxon>Eimeriorina</taxon>
        <taxon>Cryptosporidiidae</taxon>
        <taxon>Cryptosporidium</taxon>
    </lineage>
</organism>
<proteinExistence type="predicted"/>
<dbReference type="InterPro" id="IPR000873">
    <property type="entry name" value="AMP-dep_synth/lig_dom"/>
</dbReference>
<dbReference type="PROSITE" id="PS00455">
    <property type="entry name" value="AMP_BINDING"/>
    <property type="match status" value="1"/>
</dbReference>
<dbReference type="GO" id="GO:0005524">
    <property type="term" value="F:ATP binding"/>
    <property type="evidence" value="ECO:0007669"/>
    <property type="project" value="UniProtKB-KW"/>
</dbReference>
<dbReference type="SMR" id="A0A7S7RGF0"/>
<dbReference type="InterPro" id="IPR042099">
    <property type="entry name" value="ANL_N_sf"/>
</dbReference>
<keyword evidence="2" id="KW-0067">ATP-binding</keyword>
<reference evidence="4 5" key="1">
    <citation type="submission" date="2019-09" db="EMBL/GenBank/DDBJ databases">
        <title>Consistent, comparative and evidence-based genome assembly and annotation for Cryptosporidium parvum, C. hominis and C. tyzzeri.</title>
        <authorList>
            <person name="Baptista R.P."/>
            <person name="Li Y."/>
            <person name="Sateriale A."/>
            <person name="Ansell B."/>
            <person name="Jex A."/>
            <person name="Sanders M."/>
            <person name="Brooks K."/>
            <person name="Tracey A."/>
            <person name="Berriman M."/>
            <person name="Striepen B."/>
            <person name="Cotton J.A."/>
            <person name="Kissinger J.C."/>
        </authorList>
    </citation>
    <scope>NUCLEOTIDE SEQUENCE [LARGE SCALE GENOMIC DNA]</scope>
    <source>
        <strain evidence="4 5">IOWA-ATCC</strain>
    </source>
</reference>
<dbReference type="EMBL" id="CP044418">
    <property type="protein sequence ID" value="QOY41844.1"/>
    <property type="molecule type" value="Genomic_DNA"/>
</dbReference>
<dbReference type="GO" id="GO:0004467">
    <property type="term" value="F:long-chain fatty acid-CoA ligase activity"/>
    <property type="evidence" value="ECO:0007669"/>
    <property type="project" value="TreeGrafter"/>
</dbReference>
<accession>A0A7S7RGF0</accession>
<evidence type="ECO:0000313" key="5">
    <source>
        <dbReference type="Proteomes" id="UP000593906"/>
    </source>
</evidence>
<dbReference type="Gene3D" id="3.40.50.12780">
    <property type="entry name" value="N-terminal domain of ligase-like"/>
    <property type="match status" value="1"/>
</dbReference>
<evidence type="ECO:0000256" key="2">
    <source>
        <dbReference type="ARBA" id="ARBA00022840"/>
    </source>
</evidence>
<protein>
    <recommendedName>
        <fullName evidence="3">AMP-dependent synthetase/ligase domain-containing protein</fullName>
    </recommendedName>
</protein>
<feature type="domain" description="AMP-dependent synthetase/ligase" evidence="3">
    <location>
        <begin position="90"/>
        <end position="496"/>
    </location>
</feature>
<dbReference type="SUPFAM" id="SSF56801">
    <property type="entry name" value="Acetyl-CoA synthetase-like"/>
    <property type="match status" value="1"/>
</dbReference>
<keyword evidence="1" id="KW-0547">Nucleotide-binding</keyword>
<sequence>MGNITSNVFYQHDDFIYSCPIEGTGDSNSTEIRRCKETINSELTSNFHEKLENCWGILLHGKEASNNGDYMGVRVPLKNGELSDYKFVKYSYVIRKAKEVGSGLLHIGAVQERSFEDCNIKLKCVALFAKNSLNWSITEQACNAYGISTIPLYDVLGNSGLTYILNSTLPKTVFCSVSCCKKLIPLLESMKSVKFLIMLDNESKLIQESATDYIKENVTIMDFDDLIKIGKSNLREVSPGNLESIHSIHYTSGTTGNPKGAVLTNRAWVSCTAAFVYGQLGREGTKLGSNDRHISYLPLAHIFERIVHMVITYLGGKIGFYSGDVQKIVDDIQLFKPTIFITVPRVLNRIHDEVMMSIEEKPKPLQMLFHFALKQKERSNSPFHFIWDSIIFNKTKKILGGNVKAILSGAAPLDETVLTRIRCFSCSYCFEGYGMTELLAACMSEINDNSKNIIGGPPGCYEFKLVSIPEMDYSVKNDPPTGELLMRGPSSFSGYFRNEEETKAVKCEKEGWIRTGDICQLLPNGSIRIVDRRKNIFKLSQGEYVAPEKLENIFVICCELISQALVIGRSTESFLVAIFVLDEEFTMKYVRTNQLGDDLKFKDAVTHPKIIEKIKLDIEKAELQHKILGYEKIRAFKCISTPFSVENELLTPTFKVVRHKAIKFYEESINEMYKDGYSKPKNE</sequence>
<dbReference type="OMA" id="WYHSIGL"/>
<dbReference type="PANTHER" id="PTHR43272:SF33">
    <property type="entry name" value="AMP-BINDING DOMAIN-CONTAINING PROTEIN-RELATED"/>
    <property type="match status" value="1"/>
</dbReference>
<evidence type="ECO:0000313" key="4">
    <source>
        <dbReference type="EMBL" id="QOY41844.1"/>
    </source>
</evidence>
<evidence type="ECO:0000256" key="1">
    <source>
        <dbReference type="ARBA" id="ARBA00022741"/>
    </source>
</evidence>